<dbReference type="InterPro" id="IPR007353">
    <property type="entry name" value="DUF421"/>
</dbReference>
<evidence type="ECO:0000313" key="10">
    <source>
        <dbReference type="Proteomes" id="UP000008221"/>
    </source>
</evidence>
<dbReference type="RefSeq" id="WP_011719661.1">
    <property type="nucleotide sequence ID" value="NC_008578.1"/>
</dbReference>
<organism evidence="9 10">
    <name type="scientific">Acidothermus cellulolyticus (strain ATCC 43068 / DSM 8971 / 11B)</name>
    <dbReference type="NCBI Taxonomy" id="351607"/>
    <lineage>
        <taxon>Bacteria</taxon>
        <taxon>Bacillati</taxon>
        <taxon>Actinomycetota</taxon>
        <taxon>Actinomycetes</taxon>
        <taxon>Acidothermales</taxon>
        <taxon>Acidothermaceae</taxon>
        <taxon>Acidothermus</taxon>
    </lineage>
</organism>
<sequence>MLHDLFHLQIPLAEKIIRTVAVYAGIAILLRLAGKRDLAQLNTFDLVVMLLLSNVVQNAIIGNDNSLAGGLIGALVLVALNNVVVRLVNRHRRLVRLFEGPEFVIVENGRPRTSTIHRLGLRVADIRLALRRQGATDVSDVARAVLEPSGAITVTLRDGAQPATRADLQKLRTALLEEVRAELRAALTRNAATDTAHPRRNQDDG</sequence>
<evidence type="ECO:0000256" key="6">
    <source>
        <dbReference type="ARBA" id="ARBA00023136"/>
    </source>
</evidence>
<evidence type="ECO:0000256" key="4">
    <source>
        <dbReference type="ARBA" id="ARBA00022692"/>
    </source>
</evidence>
<keyword evidence="3" id="KW-1003">Cell membrane</keyword>
<keyword evidence="6 7" id="KW-0472">Membrane</keyword>
<keyword evidence="10" id="KW-1185">Reference proteome</keyword>
<comment type="similarity">
    <text evidence="2">Belongs to the UPF0702 family.</text>
</comment>
<dbReference type="PANTHER" id="PTHR34582:SF2">
    <property type="entry name" value="UPF0702 TRANSMEMBRANE PROTEIN YDFR"/>
    <property type="match status" value="1"/>
</dbReference>
<proteinExistence type="inferred from homology"/>
<keyword evidence="5 7" id="KW-1133">Transmembrane helix</keyword>
<dbReference type="Gene3D" id="3.30.240.20">
    <property type="entry name" value="bsu07140 like domains"/>
    <property type="match status" value="1"/>
</dbReference>
<keyword evidence="4 7" id="KW-0812">Transmembrane</keyword>
<protein>
    <recommendedName>
        <fullName evidence="8">YetF C-terminal domain-containing protein</fullName>
    </recommendedName>
</protein>
<evidence type="ECO:0000256" key="5">
    <source>
        <dbReference type="ARBA" id="ARBA00022989"/>
    </source>
</evidence>
<dbReference type="HOGENOM" id="CLU_077149_3_1_11"/>
<dbReference type="KEGG" id="ace:Acel_0825"/>
<dbReference type="InParanoid" id="A0LT38"/>
<dbReference type="GO" id="GO:0005886">
    <property type="term" value="C:plasma membrane"/>
    <property type="evidence" value="ECO:0007669"/>
    <property type="project" value="UniProtKB-SubCell"/>
</dbReference>
<evidence type="ECO:0000259" key="8">
    <source>
        <dbReference type="Pfam" id="PF04239"/>
    </source>
</evidence>
<evidence type="ECO:0000256" key="3">
    <source>
        <dbReference type="ARBA" id="ARBA00022475"/>
    </source>
</evidence>
<evidence type="ECO:0000256" key="7">
    <source>
        <dbReference type="SAM" id="Phobius"/>
    </source>
</evidence>
<dbReference type="PANTHER" id="PTHR34582">
    <property type="entry name" value="UPF0702 TRANSMEMBRANE PROTEIN YCAP"/>
    <property type="match status" value="1"/>
</dbReference>
<reference evidence="9 10" key="1">
    <citation type="journal article" date="2009" name="Genome Res.">
        <title>Complete genome of the cellulolytic thermophile Acidothermus cellulolyticus 11B provides insights into its ecophysiological and evolutionary adaptations.</title>
        <authorList>
            <person name="Barabote R.D."/>
            <person name="Xie G."/>
            <person name="Leu D.H."/>
            <person name="Normand P."/>
            <person name="Necsulea A."/>
            <person name="Daubin V."/>
            <person name="Medigue C."/>
            <person name="Adney W.S."/>
            <person name="Xu X.C."/>
            <person name="Lapidus A."/>
            <person name="Parales R.E."/>
            <person name="Detter C."/>
            <person name="Pujic P."/>
            <person name="Bruce D."/>
            <person name="Lavire C."/>
            <person name="Challacombe J.F."/>
            <person name="Brettin T.S."/>
            <person name="Berry A.M."/>
        </authorList>
    </citation>
    <scope>NUCLEOTIDE SEQUENCE [LARGE SCALE GENOMIC DNA]</scope>
    <source>
        <strain evidence="10">ATCC 43068 / DSM 8971 / 11B</strain>
    </source>
</reference>
<dbReference type="Proteomes" id="UP000008221">
    <property type="component" value="Chromosome"/>
</dbReference>
<dbReference type="eggNOG" id="COG2323">
    <property type="taxonomic scope" value="Bacteria"/>
</dbReference>
<dbReference type="STRING" id="351607.Acel_0825"/>
<gene>
    <name evidence="9" type="ordered locus">Acel_0825</name>
</gene>
<dbReference type="AlphaFoldDB" id="A0LT38"/>
<dbReference type="InterPro" id="IPR023090">
    <property type="entry name" value="UPF0702_alpha/beta_dom_sf"/>
</dbReference>
<dbReference type="EMBL" id="CP000481">
    <property type="protein sequence ID" value="ABK52598.1"/>
    <property type="molecule type" value="Genomic_DNA"/>
</dbReference>
<evidence type="ECO:0000256" key="1">
    <source>
        <dbReference type="ARBA" id="ARBA00004651"/>
    </source>
</evidence>
<feature type="transmembrane region" description="Helical" evidence="7">
    <location>
        <begin position="16"/>
        <end position="34"/>
    </location>
</feature>
<evidence type="ECO:0000256" key="2">
    <source>
        <dbReference type="ARBA" id="ARBA00006448"/>
    </source>
</evidence>
<dbReference type="Pfam" id="PF04239">
    <property type="entry name" value="DUF421"/>
    <property type="match status" value="1"/>
</dbReference>
<dbReference type="OrthoDB" id="9778331at2"/>
<feature type="transmembrane region" description="Helical" evidence="7">
    <location>
        <begin position="67"/>
        <end position="88"/>
    </location>
</feature>
<comment type="subcellular location">
    <subcellularLocation>
        <location evidence="1">Cell membrane</location>
        <topology evidence="1">Multi-pass membrane protein</topology>
    </subcellularLocation>
</comment>
<name>A0LT38_ACIC1</name>
<feature type="transmembrane region" description="Helical" evidence="7">
    <location>
        <begin position="41"/>
        <end position="61"/>
    </location>
</feature>
<evidence type="ECO:0000313" key="9">
    <source>
        <dbReference type="EMBL" id="ABK52598.1"/>
    </source>
</evidence>
<accession>A0LT38</accession>
<feature type="domain" description="YetF C-terminal" evidence="8">
    <location>
        <begin position="91"/>
        <end position="159"/>
    </location>
</feature>